<accession>A0AAX6E5G9</accession>
<comment type="caution">
    <text evidence="1">The sequence shown here is derived from an EMBL/GenBank/DDBJ whole genome shotgun (WGS) entry which is preliminary data.</text>
</comment>
<dbReference type="Proteomes" id="UP001140949">
    <property type="component" value="Unassembled WGS sequence"/>
</dbReference>
<organism evidence="1 2">
    <name type="scientific">Iris pallida</name>
    <name type="common">Sweet iris</name>
    <dbReference type="NCBI Taxonomy" id="29817"/>
    <lineage>
        <taxon>Eukaryota</taxon>
        <taxon>Viridiplantae</taxon>
        <taxon>Streptophyta</taxon>
        <taxon>Embryophyta</taxon>
        <taxon>Tracheophyta</taxon>
        <taxon>Spermatophyta</taxon>
        <taxon>Magnoliopsida</taxon>
        <taxon>Liliopsida</taxon>
        <taxon>Asparagales</taxon>
        <taxon>Iridaceae</taxon>
        <taxon>Iridoideae</taxon>
        <taxon>Irideae</taxon>
        <taxon>Iris</taxon>
    </lineage>
</organism>
<gene>
    <name evidence="1" type="ORF">M6B38_208365</name>
</gene>
<reference evidence="1" key="2">
    <citation type="submission" date="2023-04" db="EMBL/GenBank/DDBJ databases">
        <authorList>
            <person name="Bruccoleri R.E."/>
            <person name="Oakeley E.J."/>
            <person name="Faust A.-M."/>
            <person name="Dessus-Babus S."/>
            <person name="Altorfer M."/>
            <person name="Burckhardt D."/>
            <person name="Oertli M."/>
            <person name="Naumann U."/>
            <person name="Petersen F."/>
            <person name="Wong J."/>
        </authorList>
    </citation>
    <scope>NUCLEOTIDE SEQUENCE</scope>
    <source>
        <strain evidence="1">GSM-AAB239-AS_SAM_17_03QT</strain>
        <tissue evidence="1">Leaf</tissue>
    </source>
</reference>
<dbReference type="AlphaFoldDB" id="A0AAX6E5G9"/>
<evidence type="ECO:0000313" key="2">
    <source>
        <dbReference type="Proteomes" id="UP001140949"/>
    </source>
</evidence>
<protein>
    <submittedName>
        <fullName evidence="1">Uncharacterized protein</fullName>
    </submittedName>
</protein>
<sequence>MSLFVSGEKYYRCVIKPKLRTHVNSLGLVLCTRALSRTFMPVPCSMFYPSRSHTLEVFQIYHTCQVPCIFMLRYQVTVQVHFIILL</sequence>
<proteinExistence type="predicted"/>
<evidence type="ECO:0000313" key="1">
    <source>
        <dbReference type="EMBL" id="KAJ6799264.1"/>
    </source>
</evidence>
<dbReference type="EMBL" id="JANAVB010039819">
    <property type="protein sequence ID" value="KAJ6799264.1"/>
    <property type="molecule type" value="Genomic_DNA"/>
</dbReference>
<name>A0AAX6E5G9_IRIPA</name>
<reference evidence="1" key="1">
    <citation type="journal article" date="2023" name="GigaByte">
        <title>Genome assembly of the bearded iris, Iris pallida Lam.</title>
        <authorList>
            <person name="Bruccoleri R.E."/>
            <person name="Oakeley E.J."/>
            <person name="Faust A.M.E."/>
            <person name="Altorfer M."/>
            <person name="Dessus-Babus S."/>
            <person name="Burckhardt D."/>
            <person name="Oertli M."/>
            <person name="Naumann U."/>
            <person name="Petersen F."/>
            <person name="Wong J."/>
        </authorList>
    </citation>
    <scope>NUCLEOTIDE SEQUENCE</scope>
    <source>
        <strain evidence="1">GSM-AAB239-AS_SAM_17_03QT</strain>
    </source>
</reference>
<keyword evidence="2" id="KW-1185">Reference proteome</keyword>